<dbReference type="Pfam" id="PF07969">
    <property type="entry name" value="Amidohydro_3"/>
    <property type="match status" value="1"/>
</dbReference>
<evidence type="ECO:0000256" key="2">
    <source>
        <dbReference type="ARBA" id="ARBA00022801"/>
    </source>
</evidence>
<protein>
    <submittedName>
        <fullName evidence="4">Cytosine deaminase</fullName>
    </submittedName>
</protein>
<accession>A0A1H3VI47</accession>
<gene>
    <name evidence="4" type="ORF">SAMN05444370_101119</name>
</gene>
<sequence>MDLLIRAVRLAEGAAPVDIAVSGARIAAVAPGIAPAEGAAVLEGGGAFAFAGFVESHVHLDKAMILDRAPAAEGVAEAIAGVARAKKGFTAEDVADRAGRVLRAAVSHGVTLMRSHVEVDPVIGLTGFEGVQAASQAHAWGVDVELCVFPQEGLTNLPGTEALMRAALDRGARLIGACPYADPDPLAHLDIVFRMAREFDVDIDMHLDFDLSPDESMIEAVCARTRAAGWGGRVTIGHVTRLSAMAPDRLEAMARRMAGAGVALTVLPATDLYMMGRGADRLAPRGVAPAHTVSACGARCSLATNNVLNPFTPFGDANPLRIANLYAHVAQLGAPEALEGVFAMMSADAAALMNRPLHALEPGAPATLVALDGAGPADAVARVAPARFGVKDGRVSFERPPVRLMAPCA</sequence>
<keyword evidence="1" id="KW-0479">Metal-binding</keyword>
<dbReference type="InterPro" id="IPR032466">
    <property type="entry name" value="Metal_Hydrolase"/>
</dbReference>
<feature type="domain" description="Amidohydrolase 3" evidence="3">
    <location>
        <begin position="91"/>
        <end position="396"/>
    </location>
</feature>
<dbReference type="EMBL" id="FNQM01000001">
    <property type="protein sequence ID" value="SDZ74439.1"/>
    <property type="molecule type" value="Genomic_DNA"/>
</dbReference>
<dbReference type="STRING" id="89524.SAMN05444370_101119"/>
<dbReference type="SUPFAM" id="SSF51556">
    <property type="entry name" value="Metallo-dependent hydrolases"/>
    <property type="match status" value="1"/>
</dbReference>
<dbReference type="SUPFAM" id="SSF51338">
    <property type="entry name" value="Composite domain of metallo-dependent hydrolases"/>
    <property type="match status" value="1"/>
</dbReference>
<dbReference type="Proteomes" id="UP000198703">
    <property type="component" value="Unassembled WGS sequence"/>
</dbReference>
<dbReference type="OrthoDB" id="9815027at2"/>
<dbReference type="AlphaFoldDB" id="A0A1H3VI47"/>
<keyword evidence="5" id="KW-1185">Reference proteome</keyword>
<dbReference type="InterPro" id="IPR052349">
    <property type="entry name" value="Metallo-hydrolase_Enzymes"/>
</dbReference>
<dbReference type="PANTHER" id="PTHR32027">
    <property type="entry name" value="CYTOSINE DEAMINASE"/>
    <property type="match status" value="1"/>
</dbReference>
<name>A0A1H3VI47_9RHOB</name>
<reference evidence="4 5" key="1">
    <citation type="submission" date="2016-10" db="EMBL/GenBank/DDBJ databases">
        <authorList>
            <person name="de Groot N.N."/>
        </authorList>
    </citation>
    <scope>NUCLEOTIDE SEQUENCE [LARGE SCALE GENOMIC DNA]</scope>
    <source>
        <strain evidence="4 5">DSM 15345</strain>
    </source>
</reference>
<dbReference type="InterPro" id="IPR011059">
    <property type="entry name" value="Metal-dep_hydrolase_composite"/>
</dbReference>
<dbReference type="GO" id="GO:0019239">
    <property type="term" value="F:deaminase activity"/>
    <property type="evidence" value="ECO:0007669"/>
    <property type="project" value="UniProtKB-ARBA"/>
</dbReference>
<keyword evidence="2" id="KW-0378">Hydrolase</keyword>
<dbReference type="PANTHER" id="PTHR32027:SF9">
    <property type="entry name" value="BLL3847 PROTEIN"/>
    <property type="match status" value="1"/>
</dbReference>
<dbReference type="GO" id="GO:0046872">
    <property type="term" value="F:metal ion binding"/>
    <property type="evidence" value="ECO:0007669"/>
    <property type="project" value="UniProtKB-KW"/>
</dbReference>
<organism evidence="4 5">
    <name type="scientific">Rubrimonas cliftonensis</name>
    <dbReference type="NCBI Taxonomy" id="89524"/>
    <lineage>
        <taxon>Bacteria</taxon>
        <taxon>Pseudomonadati</taxon>
        <taxon>Pseudomonadota</taxon>
        <taxon>Alphaproteobacteria</taxon>
        <taxon>Rhodobacterales</taxon>
        <taxon>Paracoccaceae</taxon>
        <taxon>Rubrimonas</taxon>
    </lineage>
</organism>
<evidence type="ECO:0000313" key="5">
    <source>
        <dbReference type="Proteomes" id="UP000198703"/>
    </source>
</evidence>
<evidence type="ECO:0000313" key="4">
    <source>
        <dbReference type="EMBL" id="SDZ74439.1"/>
    </source>
</evidence>
<dbReference type="CDD" id="cd01293">
    <property type="entry name" value="Bact_CD"/>
    <property type="match status" value="1"/>
</dbReference>
<dbReference type="GO" id="GO:0016814">
    <property type="term" value="F:hydrolase activity, acting on carbon-nitrogen (but not peptide) bonds, in cyclic amidines"/>
    <property type="evidence" value="ECO:0007669"/>
    <property type="project" value="UniProtKB-ARBA"/>
</dbReference>
<dbReference type="Gene3D" id="3.20.20.140">
    <property type="entry name" value="Metal-dependent hydrolases"/>
    <property type="match status" value="1"/>
</dbReference>
<evidence type="ECO:0000256" key="1">
    <source>
        <dbReference type="ARBA" id="ARBA00022723"/>
    </source>
</evidence>
<dbReference type="RefSeq" id="WP_093247546.1">
    <property type="nucleotide sequence ID" value="NZ_FNQM01000001.1"/>
</dbReference>
<evidence type="ECO:0000259" key="3">
    <source>
        <dbReference type="Pfam" id="PF07969"/>
    </source>
</evidence>
<dbReference type="Gene3D" id="2.30.40.10">
    <property type="entry name" value="Urease, subunit C, domain 1"/>
    <property type="match status" value="1"/>
</dbReference>
<proteinExistence type="predicted"/>
<dbReference type="InterPro" id="IPR013108">
    <property type="entry name" value="Amidohydro_3"/>
</dbReference>
<dbReference type="FunFam" id="3.20.20.140:FF:000019">
    <property type="entry name" value="Cytosine deaminase"/>
    <property type="match status" value="1"/>
</dbReference>